<evidence type="ECO:0000313" key="2">
    <source>
        <dbReference type="EMBL" id="BBI39491.1"/>
    </source>
</evidence>
<reference evidence="2" key="1">
    <citation type="submission" date="2019-02" db="EMBL/GenBank/DDBJ databases">
        <title>Complete Genome Sequence of vanD5-typed vancomycin-resistant Enterococcus faecium in Sapporo, Japan.</title>
        <authorList>
            <person name="Sato T."/>
            <person name="Wada T."/>
            <person name="Shinagawa M."/>
            <person name="Fukushima Y."/>
            <person name="Nakajima C."/>
            <person name="Suzuki Y."/>
            <person name="Takahashi S."/>
            <person name="Yokota S."/>
        </authorList>
    </citation>
    <scope>NUCLEOTIDE SEQUENCE</scope>
    <source>
        <strain evidence="2">SMVRE20</strain>
    </source>
</reference>
<name>A0A455TTF4_ENTFC</name>
<feature type="transmembrane region" description="Helical" evidence="1">
    <location>
        <begin position="410"/>
        <end position="432"/>
    </location>
</feature>
<feature type="transmembrane region" description="Helical" evidence="1">
    <location>
        <begin position="240"/>
        <end position="273"/>
    </location>
</feature>
<dbReference type="EMBL" id="AP019408">
    <property type="protein sequence ID" value="BBI39491.1"/>
    <property type="molecule type" value="Genomic_DNA"/>
</dbReference>
<proteinExistence type="predicted"/>
<feature type="transmembrane region" description="Helical" evidence="1">
    <location>
        <begin position="109"/>
        <end position="130"/>
    </location>
</feature>
<feature type="transmembrane region" description="Helical" evidence="1">
    <location>
        <begin position="179"/>
        <end position="202"/>
    </location>
</feature>
<feature type="transmembrane region" description="Helical" evidence="1">
    <location>
        <begin position="34"/>
        <end position="51"/>
    </location>
</feature>
<gene>
    <name evidence="2" type="ORF">SMVRE20_01821</name>
</gene>
<keyword evidence="1" id="KW-0812">Transmembrane</keyword>
<sequence>MEIRISYYFRKLLLFYVCVIVAAMSYHLTGNSNVASLIAVVGVVYAIVKACNNEYLAIWVMFVLGSDIWGIVPYINIGSGVLHWSDFNVIVAIFLCLRFIKVKARSRYGIVYSVMLIFILIACVQSHSIYGQDVHTTLLTARELLVVISFWPIVKIVYSERITKNEFIDLVCKFTRWTMCIYWFEWILVNMGFNITFLQTGARWGTRIYIDPIFIILYFFINLYAVIYKREGYNSTNKSIWNCIFSLLTFVIISQGRSGILYVVITSVIMLLISLKPSKIIRFGILGIALIACLVSVTQIREVVISSFVESQSSDTGNIAYRIAEQDYFENKLEGHELFGVGIPNNHDARAVEYSGKTIDFESKKYNPYYLEDLGAFEIRYRFGIIAYALYIVALAISIIDAGFRRDKSVAAFAGMAFMVFMALNFNLLAYITARPFGFMISLILIEISAFNDEFIYIE</sequence>
<dbReference type="RefSeq" id="WP_002304647.1">
    <property type="nucleotide sequence ID" value="NZ_BTRN01000021.1"/>
</dbReference>
<feature type="transmembrane region" description="Helical" evidence="1">
    <location>
        <begin position="279"/>
        <end position="297"/>
    </location>
</feature>
<protein>
    <submittedName>
        <fullName evidence="2">Uncharacterized protein</fullName>
    </submittedName>
</protein>
<feature type="transmembrane region" description="Helical" evidence="1">
    <location>
        <begin position="81"/>
        <end position="100"/>
    </location>
</feature>
<accession>A0A455TTF4</accession>
<dbReference type="AlphaFoldDB" id="A0A455TTF4"/>
<keyword evidence="1" id="KW-0472">Membrane</keyword>
<feature type="transmembrane region" description="Helical" evidence="1">
    <location>
        <begin position="385"/>
        <end position="404"/>
    </location>
</feature>
<evidence type="ECO:0000256" key="1">
    <source>
        <dbReference type="SAM" id="Phobius"/>
    </source>
</evidence>
<feature type="transmembrane region" description="Helical" evidence="1">
    <location>
        <begin position="208"/>
        <end position="228"/>
    </location>
</feature>
<organism evidence="2">
    <name type="scientific">Enterococcus faecium</name>
    <name type="common">Streptococcus faecium</name>
    <dbReference type="NCBI Taxonomy" id="1352"/>
    <lineage>
        <taxon>Bacteria</taxon>
        <taxon>Bacillati</taxon>
        <taxon>Bacillota</taxon>
        <taxon>Bacilli</taxon>
        <taxon>Lactobacillales</taxon>
        <taxon>Enterococcaceae</taxon>
        <taxon>Enterococcus</taxon>
    </lineage>
</organism>
<feature type="transmembrane region" description="Helical" evidence="1">
    <location>
        <begin position="136"/>
        <end position="158"/>
    </location>
</feature>
<feature type="transmembrane region" description="Helical" evidence="1">
    <location>
        <begin position="12"/>
        <end position="28"/>
    </location>
</feature>
<keyword evidence="1" id="KW-1133">Transmembrane helix</keyword>
<feature type="transmembrane region" description="Helical" evidence="1">
    <location>
        <begin position="56"/>
        <end position="75"/>
    </location>
</feature>